<name>A0A2P2NY11_RHIMU</name>
<organism evidence="1">
    <name type="scientific">Rhizophora mucronata</name>
    <name type="common">Asiatic mangrove</name>
    <dbReference type="NCBI Taxonomy" id="61149"/>
    <lineage>
        <taxon>Eukaryota</taxon>
        <taxon>Viridiplantae</taxon>
        <taxon>Streptophyta</taxon>
        <taxon>Embryophyta</taxon>
        <taxon>Tracheophyta</taxon>
        <taxon>Spermatophyta</taxon>
        <taxon>Magnoliopsida</taxon>
        <taxon>eudicotyledons</taxon>
        <taxon>Gunneridae</taxon>
        <taxon>Pentapetalae</taxon>
        <taxon>rosids</taxon>
        <taxon>fabids</taxon>
        <taxon>Malpighiales</taxon>
        <taxon>Rhizophoraceae</taxon>
        <taxon>Rhizophora</taxon>
    </lineage>
</organism>
<sequence>MEQELVGTYPTYPKRCSNLEGTLEEKKRESTKYLKAITQFLITRSMVGDSVYFSLY</sequence>
<accession>A0A2P2NY11</accession>
<proteinExistence type="predicted"/>
<protein>
    <submittedName>
        <fullName evidence="1">Uncharacterized protein</fullName>
    </submittedName>
</protein>
<reference evidence="1" key="1">
    <citation type="submission" date="2018-02" db="EMBL/GenBank/DDBJ databases">
        <title>Rhizophora mucronata_Transcriptome.</title>
        <authorList>
            <person name="Meera S.P."/>
            <person name="Sreeshan A."/>
            <person name="Augustine A."/>
        </authorList>
    </citation>
    <scope>NUCLEOTIDE SEQUENCE</scope>
    <source>
        <tissue evidence="1">Leaf</tissue>
    </source>
</reference>
<dbReference type="AlphaFoldDB" id="A0A2P2NY11"/>
<evidence type="ECO:0000313" key="1">
    <source>
        <dbReference type="EMBL" id="MBX47406.1"/>
    </source>
</evidence>
<dbReference type="EMBL" id="GGEC01066922">
    <property type="protein sequence ID" value="MBX47406.1"/>
    <property type="molecule type" value="Transcribed_RNA"/>
</dbReference>